<dbReference type="FunFam" id="3.40.250.10:FF:000021">
    <property type="entry name" value="M-phase inducer phosphatase cdc-25.2"/>
    <property type="match status" value="1"/>
</dbReference>
<dbReference type="InterPro" id="IPR036873">
    <property type="entry name" value="Rhodanese-like_dom_sf"/>
</dbReference>
<dbReference type="Proteomes" id="UP000015241">
    <property type="component" value="Unassembled WGS sequence"/>
</dbReference>
<dbReference type="GO" id="GO:0005737">
    <property type="term" value="C:cytoplasm"/>
    <property type="evidence" value="ECO:0007669"/>
    <property type="project" value="TreeGrafter"/>
</dbReference>
<dbReference type="InParanoid" id="S8E4N9"/>
<protein>
    <recommendedName>
        <fullName evidence="9 10">M-phase inducer phosphatase</fullName>
        <ecNumber evidence="2 10">3.1.3.48</ecNumber>
    </recommendedName>
</protein>
<dbReference type="SUPFAM" id="SSF52821">
    <property type="entry name" value="Rhodanese/Cell cycle control phosphatase"/>
    <property type="match status" value="1"/>
</dbReference>
<dbReference type="InterPro" id="IPR001763">
    <property type="entry name" value="Rhodanese-like_dom"/>
</dbReference>
<reference evidence="13 14" key="1">
    <citation type="journal article" date="2012" name="Science">
        <title>The Paleozoic origin of enzymatic lignin decomposition reconstructed from 31 fungal genomes.</title>
        <authorList>
            <person name="Floudas D."/>
            <person name="Binder M."/>
            <person name="Riley R."/>
            <person name="Barry K."/>
            <person name="Blanchette R.A."/>
            <person name="Henrissat B."/>
            <person name="Martinez A.T."/>
            <person name="Otillar R."/>
            <person name="Spatafora J.W."/>
            <person name="Yadav J.S."/>
            <person name="Aerts A."/>
            <person name="Benoit I."/>
            <person name="Boyd A."/>
            <person name="Carlson A."/>
            <person name="Copeland A."/>
            <person name="Coutinho P.M."/>
            <person name="de Vries R.P."/>
            <person name="Ferreira P."/>
            <person name="Findley K."/>
            <person name="Foster B."/>
            <person name="Gaskell J."/>
            <person name="Glotzer D."/>
            <person name="Gorecki P."/>
            <person name="Heitman J."/>
            <person name="Hesse C."/>
            <person name="Hori C."/>
            <person name="Igarashi K."/>
            <person name="Jurgens J.A."/>
            <person name="Kallen N."/>
            <person name="Kersten P."/>
            <person name="Kohler A."/>
            <person name="Kuees U."/>
            <person name="Kumar T.K.A."/>
            <person name="Kuo A."/>
            <person name="LaButti K."/>
            <person name="Larrondo L.F."/>
            <person name="Lindquist E."/>
            <person name="Ling A."/>
            <person name="Lombard V."/>
            <person name="Lucas S."/>
            <person name="Lundell T."/>
            <person name="Martin R."/>
            <person name="McLaughlin D.J."/>
            <person name="Morgenstern I."/>
            <person name="Morin E."/>
            <person name="Murat C."/>
            <person name="Nagy L.G."/>
            <person name="Nolan M."/>
            <person name="Ohm R.A."/>
            <person name="Patyshakuliyeva A."/>
            <person name="Rokas A."/>
            <person name="Ruiz-Duenas F.J."/>
            <person name="Sabat G."/>
            <person name="Salamov A."/>
            <person name="Samejima M."/>
            <person name="Schmutz J."/>
            <person name="Slot J.C."/>
            <person name="St John F."/>
            <person name="Stenlid J."/>
            <person name="Sun H."/>
            <person name="Sun S."/>
            <person name="Syed K."/>
            <person name="Tsang A."/>
            <person name="Wiebenga A."/>
            <person name="Young D."/>
            <person name="Pisabarro A."/>
            <person name="Eastwood D.C."/>
            <person name="Martin F."/>
            <person name="Cullen D."/>
            <person name="Grigoriev I.V."/>
            <person name="Hibbett D.S."/>
        </authorList>
    </citation>
    <scope>NUCLEOTIDE SEQUENCE</scope>
    <source>
        <strain evidence="14">FP-58527</strain>
    </source>
</reference>
<evidence type="ECO:0000256" key="7">
    <source>
        <dbReference type="ARBA" id="ARBA00023306"/>
    </source>
</evidence>
<dbReference type="EMBL" id="KE504151">
    <property type="protein sequence ID" value="EPT00077.1"/>
    <property type="molecule type" value="Genomic_DNA"/>
</dbReference>
<dbReference type="GO" id="GO:0004725">
    <property type="term" value="F:protein tyrosine phosphatase activity"/>
    <property type="evidence" value="ECO:0007669"/>
    <property type="project" value="UniProtKB-UniRule"/>
</dbReference>
<dbReference type="GO" id="GO:0051301">
    <property type="term" value="P:cell division"/>
    <property type="evidence" value="ECO:0007669"/>
    <property type="project" value="UniProtKB-UniRule"/>
</dbReference>
<evidence type="ECO:0000256" key="4">
    <source>
        <dbReference type="ARBA" id="ARBA00022776"/>
    </source>
</evidence>
<gene>
    <name evidence="13" type="ORF">FOMPIDRAFT_1030583</name>
</gene>
<keyword evidence="4 10" id="KW-0498">Mitosis</keyword>
<dbReference type="GO" id="GO:0010971">
    <property type="term" value="P:positive regulation of G2/M transition of mitotic cell cycle"/>
    <property type="evidence" value="ECO:0007669"/>
    <property type="project" value="TreeGrafter"/>
</dbReference>
<evidence type="ECO:0000256" key="8">
    <source>
        <dbReference type="ARBA" id="ARBA00051722"/>
    </source>
</evidence>
<evidence type="ECO:0000256" key="5">
    <source>
        <dbReference type="ARBA" id="ARBA00022801"/>
    </source>
</evidence>
<feature type="domain" description="Rhodanese" evidence="12">
    <location>
        <begin position="508"/>
        <end position="623"/>
    </location>
</feature>
<dbReference type="AlphaFoldDB" id="S8E4N9"/>
<evidence type="ECO:0000256" key="6">
    <source>
        <dbReference type="ARBA" id="ARBA00022912"/>
    </source>
</evidence>
<evidence type="ECO:0000256" key="2">
    <source>
        <dbReference type="ARBA" id="ARBA00013064"/>
    </source>
</evidence>
<comment type="similarity">
    <text evidence="1 10">Belongs to the MPI phosphatase family.</text>
</comment>
<keyword evidence="7 10" id="KW-0131">Cell cycle</keyword>
<dbReference type="HOGENOM" id="CLU_011408_0_0_1"/>
<dbReference type="EC" id="3.1.3.48" evidence="2 10"/>
<dbReference type="CDD" id="cd01530">
    <property type="entry name" value="Cdc25"/>
    <property type="match status" value="1"/>
</dbReference>
<dbReference type="PROSITE" id="PS50206">
    <property type="entry name" value="RHODANESE_3"/>
    <property type="match status" value="1"/>
</dbReference>
<dbReference type="Gene3D" id="3.40.250.10">
    <property type="entry name" value="Rhodanese-like domain"/>
    <property type="match status" value="1"/>
</dbReference>
<dbReference type="eggNOG" id="KOG3772">
    <property type="taxonomic scope" value="Eukaryota"/>
</dbReference>
<organism evidence="13 14">
    <name type="scientific">Fomitopsis schrenkii</name>
    <name type="common">Brown rot fungus</name>
    <dbReference type="NCBI Taxonomy" id="2126942"/>
    <lineage>
        <taxon>Eukaryota</taxon>
        <taxon>Fungi</taxon>
        <taxon>Dikarya</taxon>
        <taxon>Basidiomycota</taxon>
        <taxon>Agaricomycotina</taxon>
        <taxon>Agaricomycetes</taxon>
        <taxon>Polyporales</taxon>
        <taxon>Fomitopsis</taxon>
    </lineage>
</organism>
<evidence type="ECO:0000313" key="13">
    <source>
        <dbReference type="EMBL" id="EPT00077.1"/>
    </source>
</evidence>
<dbReference type="Pfam" id="PF00581">
    <property type="entry name" value="Rhodanese"/>
    <property type="match status" value="1"/>
</dbReference>
<dbReference type="PANTHER" id="PTHR10828:SF17">
    <property type="entry name" value="PROTEIN-TYROSINE-PHOSPHATASE"/>
    <property type="match status" value="1"/>
</dbReference>
<dbReference type="OrthoDB" id="26523at2759"/>
<feature type="compositionally biased region" description="Polar residues" evidence="11">
    <location>
        <begin position="376"/>
        <end position="394"/>
    </location>
</feature>
<feature type="region of interest" description="Disordered" evidence="11">
    <location>
        <begin position="16"/>
        <end position="78"/>
    </location>
</feature>
<dbReference type="InterPro" id="IPR000751">
    <property type="entry name" value="MPI_Phosphatase"/>
</dbReference>
<feature type="compositionally biased region" description="Polar residues" evidence="11">
    <location>
        <begin position="16"/>
        <end position="31"/>
    </location>
</feature>
<dbReference type="PRINTS" id="PR00716">
    <property type="entry name" value="MPIPHPHTASE"/>
</dbReference>
<dbReference type="GO" id="GO:0110032">
    <property type="term" value="P:positive regulation of G2/MI transition of meiotic cell cycle"/>
    <property type="evidence" value="ECO:0007669"/>
    <property type="project" value="TreeGrafter"/>
</dbReference>
<evidence type="ECO:0000256" key="10">
    <source>
        <dbReference type="RuleBase" id="RU368028"/>
    </source>
</evidence>
<keyword evidence="14" id="KW-1185">Reference proteome</keyword>
<evidence type="ECO:0000259" key="12">
    <source>
        <dbReference type="PROSITE" id="PS50206"/>
    </source>
</evidence>
<accession>S8E4N9</accession>
<keyword evidence="3 10" id="KW-0132">Cell division</keyword>
<evidence type="ECO:0000256" key="9">
    <source>
        <dbReference type="ARBA" id="ARBA00067190"/>
    </source>
</evidence>
<proteinExistence type="inferred from homology"/>
<dbReference type="PANTHER" id="PTHR10828">
    <property type="entry name" value="M-PHASE INDUCER PHOSPHATASE DUAL SPECIFICITY PHOSPHATASE CDC25"/>
    <property type="match status" value="1"/>
</dbReference>
<evidence type="ECO:0000256" key="11">
    <source>
        <dbReference type="SAM" id="MobiDB-lite"/>
    </source>
</evidence>
<dbReference type="SMART" id="SM00450">
    <property type="entry name" value="RHOD"/>
    <property type="match status" value="1"/>
</dbReference>
<comment type="function">
    <text evidence="10">Tyrosine protein phosphatase which functions as a dosage-dependent inducer of mitotic progression.</text>
</comment>
<evidence type="ECO:0000313" key="14">
    <source>
        <dbReference type="Proteomes" id="UP000015241"/>
    </source>
</evidence>
<keyword evidence="6 10" id="KW-0904">Protein phosphatase</keyword>
<name>S8E4N9_FOMSC</name>
<dbReference type="GO" id="GO:0000086">
    <property type="term" value="P:G2/M transition of mitotic cell cycle"/>
    <property type="evidence" value="ECO:0007669"/>
    <property type="project" value="TreeGrafter"/>
</dbReference>
<feature type="region of interest" description="Disordered" evidence="11">
    <location>
        <begin position="376"/>
        <end position="403"/>
    </location>
</feature>
<dbReference type="STRING" id="743788.S8E4N9"/>
<sequence>MDDFLSSEADDLELSFASTMSLNSPPRQSLDLSPESEPENPDYAPMDISPAAPTRLQAPSIRSYEPVDKQRAFVGRPRAMTSNARLFGRDMSNNTGHDSVTSLQSVAKSTGTNSASKRLQRAALPFEWMATERTVADDLCQPQDIPSSPAASDAMDVDSSFVYVPSPSVPSDGPLSAVPTITAFDVNNNPLAVPTSAAPTVTTFEDYFSHVPSVDFGGFGGGFAVPSGISPGDSSESPTQPFAKKRRSSSPMRGASRFLQQHLLEEAAALESSPAPSSPIVRKLNRMPSAQLLRKPMLSGLGAPIELNENKKRPRRPALSAMIAPGGGVVAGPRSANLAGERDSVIPAPSLPRHVLPPVRRAFSAMLPPTLLEQSMSSEDGQSFDSSAEMSSPAQAYARRQQVKTIRRCDGTEDFRSGTGATSMVRRDSEAMMKGLRRTEAREDRAVVEPVVAERDTPRSKYLSGLGSFGDNEAHGKILPCHRVREDGLMRITSRTMDDLLDGKYDSRMTTYHIIDCRFDYEYNGGHIPGAINMNTTSDVEDLLLGLGATKPTPSTSGDAGKKTILVFHCEFSVKRAPTFAKHLRSKDRSLNNHVYPKIHYPEVYILEGGYNQYFLDSGKRCQPCGYVRMDDPHYSQSRKEDLDQFRKGKFGRTKSYAYGEGKMVSGLSQQPKRNTAPIGGSTHLFAAANAARTRRGGLGNSALQMLAEGGSVDHESDGEDTDIGDSPCPPPTKTVTYKVKKVARLGRTETYDGVRIPVAY</sequence>
<feature type="region of interest" description="Disordered" evidence="11">
    <location>
        <begin position="711"/>
        <end position="733"/>
    </location>
</feature>
<evidence type="ECO:0000256" key="1">
    <source>
        <dbReference type="ARBA" id="ARBA00011065"/>
    </source>
</evidence>
<dbReference type="GO" id="GO:0005634">
    <property type="term" value="C:nucleus"/>
    <property type="evidence" value="ECO:0007669"/>
    <property type="project" value="TreeGrafter"/>
</dbReference>
<feature type="region of interest" description="Disordered" evidence="11">
    <location>
        <begin position="227"/>
        <end position="254"/>
    </location>
</feature>
<evidence type="ECO:0000256" key="3">
    <source>
        <dbReference type="ARBA" id="ARBA00022618"/>
    </source>
</evidence>
<keyword evidence="5 10" id="KW-0378">Hydrolase</keyword>
<comment type="catalytic activity">
    <reaction evidence="8 10">
        <text>O-phospho-L-tyrosyl-[protein] + H2O = L-tyrosyl-[protein] + phosphate</text>
        <dbReference type="Rhea" id="RHEA:10684"/>
        <dbReference type="Rhea" id="RHEA-COMP:10136"/>
        <dbReference type="Rhea" id="RHEA-COMP:20101"/>
        <dbReference type="ChEBI" id="CHEBI:15377"/>
        <dbReference type="ChEBI" id="CHEBI:43474"/>
        <dbReference type="ChEBI" id="CHEBI:46858"/>
        <dbReference type="ChEBI" id="CHEBI:61978"/>
        <dbReference type="EC" id="3.1.3.48"/>
    </reaction>
</comment>